<sequence>MLISPGMGKDGEAHEDDKDAAIDAVLEGRVKPNMDAATQAGNPDLQTATNVLQRIDPPEWTNVLPKTEHLSLFLGARWEQTDLGPLASWGPALRFAATMVFADSRASCLYWGRDRIAFYNEGFKLLAGEAHPRLMAAPFRVGFPELDAGISQVFNVAESSGMTVDVDNIELFTDRGNLGYREETYFVGQFIPVRGDGGEVAGFYNTTYESTEHVCFERWRQLTNCMGAIRPGPVDQTVSRFVDAMRSNPRDIPMAILYSYPQPDSTDGANILRSHGNIGIPADHRCFLPVLDLSVKNCSLAALVRHVQIKGKQLALPYSDPRLTDEIGHICDDVAWTGFGEPSHHIIVTPLLDSARRPLGVLIHGTNPRRPFDDKVKMPIEEMIRQMESKWMSSISTDQARAREKILERRLTDSERKMRHVARSCPFGMVQITPQGEIEFANDQFYDILGFSKGDEYPTLEEFFVALMPEAIDIARSRLAGMMTGEDAILQELRLKKMWTPPAQFGDTSAPEPVHGWILTTGVTEKDEEGRPISIMGFVTDISHQKWAQDVQSRNAAAANLAKRQQEKFIDTTSHEMRNPLMAMTQLADGIARSLEDFEVQDDDKQTLEKYKTILQCNVEDASTILACAMHQKRIIDDVLILSRLESEMLSIKPVAEYPGHVVEAALRMFAAQADANEIELSCVQDRSFEDLRAQHVLCDPSRLVQVLINLIGNAVKFTASEDMRKVSLVYGAQSKTPEVRSVFGDITWLPVKNKHLQENLSAKDDPVWIYFLVQDTGPGLTPEDADKLFKRFSQGESRAQTTYEGSGLGLYICRELVEKQGGQVGVASEYGKGSVFGFYICTSRVTINEASTLTGPRSESIQPVTPDFKDQVKVAETSTPKSTIPVRAVKPGSQTAKYHILLAEDNLINQRVLGRQLKKAGCTVTVANHGAEALELLKATDCWKDPRDSSKSNGCSDPDESTSLNPPVPIDVLVLDWEMPVMNGLECAAKIRTLQREGSITRHLPILSITANIRQEQIEQALAAGMDDVLPKPFTIADLLAKLRVTLEPSEHNAQPNDGYEVG</sequence>
<evidence type="ECO:0000259" key="10">
    <source>
        <dbReference type="PROSITE" id="PS50112"/>
    </source>
</evidence>
<dbReference type="SMART" id="SM00448">
    <property type="entry name" value="REC"/>
    <property type="match status" value="1"/>
</dbReference>
<dbReference type="EMBL" id="CP138585">
    <property type="protein sequence ID" value="WPH01335.1"/>
    <property type="molecule type" value="Genomic_DNA"/>
</dbReference>
<dbReference type="CDD" id="cd17546">
    <property type="entry name" value="REC_hyHK_CKI1_RcsC-like"/>
    <property type="match status" value="1"/>
</dbReference>
<keyword evidence="5" id="KW-0418">Kinase</keyword>
<dbReference type="SMART" id="SM00388">
    <property type="entry name" value="HisKA"/>
    <property type="match status" value="1"/>
</dbReference>
<dbReference type="PROSITE" id="PS50109">
    <property type="entry name" value="HIS_KIN"/>
    <property type="match status" value="1"/>
</dbReference>
<dbReference type="InterPro" id="IPR000014">
    <property type="entry name" value="PAS"/>
</dbReference>
<evidence type="ECO:0000256" key="3">
    <source>
        <dbReference type="ARBA" id="ARBA00022553"/>
    </source>
</evidence>
<organism evidence="11 12">
    <name type="scientific">Acrodontium crateriforme</name>
    <dbReference type="NCBI Taxonomy" id="150365"/>
    <lineage>
        <taxon>Eukaryota</taxon>
        <taxon>Fungi</taxon>
        <taxon>Dikarya</taxon>
        <taxon>Ascomycota</taxon>
        <taxon>Pezizomycotina</taxon>
        <taxon>Dothideomycetes</taxon>
        <taxon>Dothideomycetidae</taxon>
        <taxon>Mycosphaerellales</taxon>
        <taxon>Teratosphaeriaceae</taxon>
        <taxon>Acrodontium</taxon>
    </lineage>
</organism>
<dbReference type="Gene3D" id="3.30.450.20">
    <property type="entry name" value="PAS domain"/>
    <property type="match status" value="2"/>
</dbReference>
<evidence type="ECO:0000313" key="11">
    <source>
        <dbReference type="EMBL" id="WPH01335.1"/>
    </source>
</evidence>
<evidence type="ECO:0000256" key="1">
    <source>
        <dbReference type="ARBA" id="ARBA00000085"/>
    </source>
</evidence>
<dbReference type="InterPro" id="IPR001789">
    <property type="entry name" value="Sig_transdc_resp-reg_receiver"/>
</dbReference>
<dbReference type="GO" id="GO:0000155">
    <property type="term" value="F:phosphorelay sensor kinase activity"/>
    <property type="evidence" value="ECO:0007669"/>
    <property type="project" value="InterPro"/>
</dbReference>
<keyword evidence="4" id="KW-0808">Transferase</keyword>
<dbReference type="CDD" id="cd00082">
    <property type="entry name" value="HisKA"/>
    <property type="match status" value="1"/>
</dbReference>
<dbReference type="PROSITE" id="PS50110">
    <property type="entry name" value="RESPONSE_REGULATORY"/>
    <property type="match status" value="1"/>
</dbReference>
<evidence type="ECO:0000313" key="12">
    <source>
        <dbReference type="Proteomes" id="UP001303373"/>
    </source>
</evidence>
<dbReference type="EC" id="2.7.13.3" evidence="2"/>
<dbReference type="SUPFAM" id="SSF55874">
    <property type="entry name" value="ATPase domain of HSP90 chaperone/DNA topoisomerase II/histidine kinase"/>
    <property type="match status" value="1"/>
</dbReference>
<dbReference type="InterPro" id="IPR011006">
    <property type="entry name" value="CheY-like_superfamily"/>
</dbReference>
<dbReference type="InterPro" id="IPR035965">
    <property type="entry name" value="PAS-like_dom_sf"/>
</dbReference>
<dbReference type="PROSITE" id="PS50112">
    <property type="entry name" value="PAS"/>
    <property type="match status" value="1"/>
</dbReference>
<dbReference type="PRINTS" id="PR00344">
    <property type="entry name" value="BCTRLSENSOR"/>
</dbReference>
<keyword evidence="12" id="KW-1185">Reference proteome</keyword>
<accession>A0AAQ3RAJ0</accession>
<feature type="region of interest" description="Disordered" evidence="7">
    <location>
        <begin position="946"/>
        <end position="965"/>
    </location>
</feature>
<dbReference type="Proteomes" id="UP001303373">
    <property type="component" value="Chromosome 6"/>
</dbReference>
<proteinExistence type="predicted"/>
<reference evidence="11 12" key="1">
    <citation type="submission" date="2023-11" db="EMBL/GenBank/DDBJ databases">
        <title>An acidophilic fungus is an integral part of prey digestion in a carnivorous sundew plant.</title>
        <authorList>
            <person name="Tsai I.J."/>
        </authorList>
    </citation>
    <scope>NUCLEOTIDE SEQUENCE [LARGE SCALE GENOMIC DNA]</scope>
    <source>
        <strain evidence="11">169a</strain>
    </source>
</reference>
<evidence type="ECO:0000256" key="7">
    <source>
        <dbReference type="SAM" id="MobiDB-lite"/>
    </source>
</evidence>
<dbReference type="Gene3D" id="3.30.565.10">
    <property type="entry name" value="Histidine kinase-like ATPase, C-terminal domain"/>
    <property type="match status" value="1"/>
</dbReference>
<dbReference type="PANTHER" id="PTHR43047">
    <property type="entry name" value="TWO-COMPONENT HISTIDINE PROTEIN KINASE"/>
    <property type="match status" value="1"/>
</dbReference>
<keyword evidence="3 6" id="KW-0597">Phosphoprotein</keyword>
<feature type="domain" description="Histidine kinase" evidence="8">
    <location>
        <begin position="572"/>
        <end position="845"/>
    </location>
</feature>
<gene>
    <name evidence="11" type="ORF">R9X50_00417600</name>
</gene>
<dbReference type="InterPro" id="IPR004358">
    <property type="entry name" value="Sig_transdc_His_kin-like_C"/>
</dbReference>
<protein>
    <recommendedName>
        <fullName evidence="2">histidine kinase</fullName>
        <ecNumber evidence="2">2.7.13.3</ecNumber>
    </recommendedName>
</protein>
<dbReference type="Pfam" id="PF00512">
    <property type="entry name" value="HisKA"/>
    <property type="match status" value="1"/>
</dbReference>
<comment type="catalytic activity">
    <reaction evidence="1">
        <text>ATP + protein L-histidine = ADP + protein N-phospho-L-histidine.</text>
        <dbReference type="EC" id="2.7.13.3"/>
    </reaction>
</comment>
<feature type="domain" description="Response regulatory" evidence="9">
    <location>
        <begin position="900"/>
        <end position="1048"/>
    </location>
</feature>
<dbReference type="SUPFAM" id="SSF55785">
    <property type="entry name" value="PYP-like sensor domain (PAS domain)"/>
    <property type="match status" value="1"/>
</dbReference>
<evidence type="ECO:0000256" key="2">
    <source>
        <dbReference type="ARBA" id="ARBA00012438"/>
    </source>
</evidence>
<name>A0AAQ3RAJ0_9PEZI</name>
<evidence type="ECO:0000256" key="4">
    <source>
        <dbReference type="ARBA" id="ARBA00022679"/>
    </source>
</evidence>
<feature type="compositionally biased region" description="Polar residues" evidence="7">
    <location>
        <begin position="952"/>
        <end position="965"/>
    </location>
</feature>
<dbReference type="SMART" id="SM00387">
    <property type="entry name" value="HATPase_c"/>
    <property type="match status" value="1"/>
</dbReference>
<dbReference type="SUPFAM" id="SSF52172">
    <property type="entry name" value="CheY-like"/>
    <property type="match status" value="1"/>
</dbReference>
<evidence type="ECO:0000256" key="6">
    <source>
        <dbReference type="PROSITE-ProRule" id="PRU00169"/>
    </source>
</evidence>
<feature type="domain" description="PAS" evidence="10">
    <location>
        <begin position="414"/>
        <end position="486"/>
    </location>
</feature>
<dbReference type="Gene3D" id="1.10.287.130">
    <property type="match status" value="1"/>
</dbReference>
<dbReference type="InterPro" id="IPR036097">
    <property type="entry name" value="HisK_dim/P_sf"/>
</dbReference>
<dbReference type="InterPro" id="IPR036890">
    <property type="entry name" value="HATPase_C_sf"/>
</dbReference>
<dbReference type="Pfam" id="PF00072">
    <property type="entry name" value="Response_reg"/>
    <property type="match status" value="1"/>
</dbReference>
<dbReference type="InterPro" id="IPR003594">
    <property type="entry name" value="HATPase_dom"/>
</dbReference>
<dbReference type="AlphaFoldDB" id="A0AAQ3RAJ0"/>
<dbReference type="Pfam" id="PF02518">
    <property type="entry name" value="HATPase_c"/>
    <property type="match status" value="1"/>
</dbReference>
<evidence type="ECO:0000256" key="5">
    <source>
        <dbReference type="ARBA" id="ARBA00022777"/>
    </source>
</evidence>
<evidence type="ECO:0000259" key="9">
    <source>
        <dbReference type="PROSITE" id="PS50110"/>
    </source>
</evidence>
<dbReference type="SUPFAM" id="SSF47384">
    <property type="entry name" value="Homodimeric domain of signal transducing histidine kinase"/>
    <property type="match status" value="1"/>
</dbReference>
<dbReference type="Pfam" id="PF13188">
    <property type="entry name" value="PAS_8"/>
    <property type="match status" value="1"/>
</dbReference>
<feature type="modified residue" description="4-aspartylphosphate" evidence="6">
    <location>
        <position position="977"/>
    </location>
</feature>
<dbReference type="InterPro" id="IPR003661">
    <property type="entry name" value="HisK_dim/P_dom"/>
</dbReference>
<dbReference type="InterPro" id="IPR005467">
    <property type="entry name" value="His_kinase_dom"/>
</dbReference>
<evidence type="ECO:0000259" key="8">
    <source>
        <dbReference type="PROSITE" id="PS50109"/>
    </source>
</evidence>
<dbReference type="Gene3D" id="3.40.50.2300">
    <property type="match status" value="1"/>
</dbReference>